<sequence>MTYPDMLYPSKEKLMDAASRLIGVLRTLNAQHSLHVTHVGITGGLAVMHHCPDRLPSIAYTRAEDIDVVFNSKYASPERLVDAILGRYWRHFVKHHQTLYMLIQGRKVKIDLKLVPRNRILEGMQPLSIVDTTNLPFINKTDLMTSKLYETDPIPLSFTWEEPETARAIHHGTDALRLALLFDSGKRITLTMRQAKRVIKGSSSLEKYTSIPHDRWFQMFLVHVEFYDRPNEIWTLEDALLLTDLGDPRRESIFPWDYY</sequence>
<dbReference type="AlphaFoldDB" id="A0A1L9UHD3"/>
<dbReference type="VEuPathDB" id="FungiDB:ASPBRDRAFT_55700"/>
<evidence type="ECO:0000313" key="1">
    <source>
        <dbReference type="EMBL" id="OJJ71050.1"/>
    </source>
</evidence>
<dbReference type="GeneID" id="93579918"/>
<reference evidence="2" key="1">
    <citation type="journal article" date="2017" name="Genome Biol.">
        <title>Comparative genomics reveals high biological diversity and specific adaptations in the industrially and medically important fungal genus Aspergillus.</title>
        <authorList>
            <person name="de Vries R.P."/>
            <person name="Riley R."/>
            <person name="Wiebenga A."/>
            <person name="Aguilar-Osorio G."/>
            <person name="Amillis S."/>
            <person name="Uchima C.A."/>
            <person name="Anderluh G."/>
            <person name="Asadollahi M."/>
            <person name="Askin M."/>
            <person name="Barry K."/>
            <person name="Battaglia E."/>
            <person name="Bayram O."/>
            <person name="Benocci T."/>
            <person name="Braus-Stromeyer S.A."/>
            <person name="Caldana C."/>
            <person name="Canovas D."/>
            <person name="Cerqueira G.C."/>
            <person name="Chen F."/>
            <person name="Chen W."/>
            <person name="Choi C."/>
            <person name="Clum A."/>
            <person name="Dos Santos R.A."/>
            <person name="Damasio A.R."/>
            <person name="Diallinas G."/>
            <person name="Emri T."/>
            <person name="Fekete E."/>
            <person name="Flipphi M."/>
            <person name="Freyberg S."/>
            <person name="Gallo A."/>
            <person name="Gournas C."/>
            <person name="Habgood R."/>
            <person name="Hainaut M."/>
            <person name="Harispe M.L."/>
            <person name="Henrissat B."/>
            <person name="Hilden K.S."/>
            <person name="Hope R."/>
            <person name="Hossain A."/>
            <person name="Karabika E."/>
            <person name="Karaffa L."/>
            <person name="Karanyi Z."/>
            <person name="Krasevec N."/>
            <person name="Kuo A."/>
            <person name="Kusch H."/>
            <person name="LaButti K."/>
            <person name="Lagendijk E.L."/>
            <person name="Lapidus A."/>
            <person name="Levasseur A."/>
            <person name="Lindquist E."/>
            <person name="Lipzen A."/>
            <person name="Logrieco A.F."/>
            <person name="MacCabe A."/>
            <person name="Maekelae M.R."/>
            <person name="Malavazi I."/>
            <person name="Melin P."/>
            <person name="Meyer V."/>
            <person name="Mielnichuk N."/>
            <person name="Miskei M."/>
            <person name="Molnar A.P."/>
            <person name="Mule G."/>
            <person name="Ngan C.Y."/>
            <person name="Orejas M."/>
            <person name="Orosz E."/>
            <person name="Ouedraogo J.P."/>
            <person name="Overkamp K.M."/>
            <person name="Park H.-S."/>
            <person name="Perrone G."/>
            <person name="Piumi F."/>
            <person name="Punt P.J."/>
            <person name="Ram A.F."/>
            <person name="Ramon A."/>
            <person name="Rauscher S."/>
            <person name="Record E."/>
            <person name="Riano-Pachon D.M."/>
            <person name="Robert V."/>
            <person name="Roehrig J."/>
            <person name="Ruller R."/>
            <person name="Salamov A."/>
            <person name="Salih N.S."/>
            <person name="Samson R.A."/>
            <person name="Sandor E."/>
            <person name="Sanguinetti M."/>
            <person name="Schuetze T."/>
            <person name="Sepcic K."/>
            <person name="Shelest E."/>
            <person name="Sherlock G."/>
            <person name="Sophianopoulou V."/>
            <person name="Squina F.M."/>
            <person name="Sun H."/>
            <person name="Susca A."/>
            <person name="Todd R.B."/>
            <person name="Tsang A."/>
            <person name="Unkles S.E."/>
            <person name="van de Wiele N."/>
            <person name="van Rossen-Uffink D."/>
            <person name="Oliveira J.V."/>
            <person name="Vesth T.C."/>
            <person name="Visser J."/>
            <person name="Yu J.-H."/>
            <person name="Zhou M."/>
            <person name="Andersen M.R."/>
            <person name="Archer D.B."/>
            <person name="Baker S.E."/>
            <person name="Benoit I."/>
            <person name="Brakhage A.A."/>
            <person name="Braus G.H."/>
            <person name="Fischer R."/>
            <person name="Frisvad J.C."/>
            <person name="Goldman G.H."/>
            <person name="Houbraken J."/>
            <person name="Oakley B."/>
            <person name="Pocsi I."/>
            <person name="Scazzocchio C."/>
            <person name="Seiboth B."/>
            <person name="vanKuyk P.A."/>
            <person name="Wortman J."/>
            <person name="Dyer P.S."/>
            <person name="Grigoriev I.V."/>
        </authorList>
    </citation>
    <scope>NUCLEOTIDE SEQUENCE [LARGE SCALE GENOMIC DNA]</scope>
    <source>
        <strain evidence="2">CBS 101740 / IMI 381727 / IBT 21946</strain>
    </source>
</reference>
<protein>
    <submittedName>
        <fullName evidence="1">Uncharacterized protein</fullName>
    </submittedName>
</protein>
<keyword evidence="2" id="KW-1185">Reference proteome</keyword>
<gene>
    <name evidence="1" type="ORF">ASPBRDRAFT_55700</name>
</gene>
<organism evidence="1 2">
    <name type="scientific">Aspergillus brasiliensis (strain CBS 101740 / IMI 381727 / IBT 21946)</name>
    <dbReference type="NCBI Taxonomy" id="767769"/>
    <lineage>
        <taxon>Eukaryota</taxon>
        <taxon>Fungi</taxon>
        <taxon>Dikarya</taxon>
        <taxon>Ascomycota</taxon>
        <taxon>Pezizomycotina</taxon>
        <taxon>Eurotiomycetes</taxon>
        <taxon>Eurotiomycetidae</taxon>
        <taxon>Eurotiales</taxon>
        <taxon>Aspergillaceae</taxon>
        <taxon>Aspergillus</taxon>
        <taxon>Aspergillus subgen. Circumdati</taxon>
    </lineage>
</organism>
<dbReference type="EMBL" id="KV878685">
    <property type="protein sequence ID" value="OJJ71050.1"/>
    <property type="molecule type" value="Genomic_DNA"/>
</dbReference>
<dbReference type="Proteomes" id="UP000184499">
    <property type="component" value="Unassembled WGS sequence"/>
</dbReference>
<dbReference type="OrthoDB" id="4399006at2759"/>
<proteinExistence type="predicted"/>
<name>A0A1L9UHD3_ASPBC</name>
<accession>A0A1L9UHD3</accession>
<evidence type="ECO:0000313" key="2">
    <source>
        <dbReference type="Proteomes" id="UP000184499"/>
    </source>
</evidence>
<dbReference type="RefSeq" id="XP_067478298.1">
    <property type="nucleotide sequence ID" value="XM_067627430.1"/>
</dbReference>